<keyword evidence="5 9" id="KW-0479">Metal-binding</keyword>
<dbReference type="NCBIfam" id="NF009920">
    <property type="entry name" value="PRK13381.1"/>
    <property type="match status" value="1"/>
</dbReference>
<feature type="active site" description="Proton acceptor" evidence="9 10">
    <location>
        <position position="175"/>
    </location>
</feature>
<proteinExistence type="inferred from homology"/>
<feature type="binding site" evidence="9 11">
    <location>
        <position position="141"/>
    </location>
    <ligand>
        <name>Zn(2+)</name>
        <dbReference type="ChEBI" id="CHEBI:29105"/>
        <label>1</label>
    </ligand>
</feature>
<dbReference type="GO" id="GO:0006508">
    <property type="term" value="P:proteolysis"/>
    <property type="evidence" value="ECO:0007669"/>
    <property type="project" value="UniProtKB-UniRule"/>
</dbReference>
<comment type="function">
    <text evidence="9">Cleaves the N-terminal amino acid of tripeptides.</text>
</comment>
<feature type="domain" description="Peptidase M20 dimerisation" evidence="12">
    <location>
        <begin position="208"/>
        <end position="310"/>
    </location>
</feature>
<dbReference type="GO" id="GO:0005829">
    <property type="term" value="C:cytosol"/>
    <property type="evidence" value="ECO:0007669"/>
    <property type="project" value="TreeGrafter"/>
</dbReference>
<evidence type="ECO:0000256" key="4">
    <source>
        <dbReference type="ARBA" id="ARBA00022670"/>
    </source>
</evidence>
<keyword evidence="14" id="KW-1185">Reference proteome</keyword>
<comment type="subcellular location">
    <subcellularLocation>
        <location evidence="9">Cytoplasm</location>
    </subcellularLocation>
</comment>
<keyword evidence="4 9" id="KW-0645">Protease</keyword>
<dbReference type="SUPFAM" id="SSF55031">
    <property type="entry name" value="Bacterial exopeptidase dimerisation domain"/>
    <property type="match status" value="1"/>
</dbReference>
<evidence type="ECO:0000256" key="8">
    <source>
        <dbReference type="ARBA" id="ARBA00023049"/>
    </source>
</evidence>
<accession>A0A1T5MK48</accession>
<dbReference type="Gene3D" id="3.40.630.10">
    <property type="entry name" value="Zn peptidases"/>
    <property type="match status" value="1"/>
</dbReference>
<dbReference type="SUPFAM" id="SSF53187">
    <property type="entry name" value="Zn-dependent exopeptidases"/>
    <property type="match status" value="1"/>
</dbReference>
<feature type="binding site" evidence="9 11">
    <location>
        <position position="78"/>
    </location>
    <ligand>
        <name>Zn(2+)</name>
        <dbReference type="ChEBI" id="CHEBI:29105"/>
        <label>1</label>
    </ligand>
</feature>
<dbReference type="NCBIfam" id="NF003976">
    <property type="entry name" value="PRK05469.1"/>
    <property type="match status" value="1"/>
</dbReference>
<evidence type="ECO:0000256" key="2">
    <source>
        <dbReference type="ARBA" id="ARBA00009692"/>
    </source>
</evidence>
<dbReference type="GO" id="GO:0008270">
    <property type="term" value="F:zinc ion binding"/>
    <property type="evidence" value="ECO:0007669"/>
    <property type="project" value="UniProtKB-UniRule"/>
</dbReference>
<dbReference type="GO" id="GO:0045148">
    <property type="term" value="F:tripeptide aminopeptidase activity"/>
    <property type="evidence" value="ECO:0007669"/>
    <property type="project" value="UniProtKB-UniRule"/>
</dbReference>
<gene>
    <name evidence="9" type="primary">pepT</name>
    <name evidence="13" type="ORF">SAMN02194393_04836</name>
</gene>
<comment type="cofactor">
    <cofactor evidence="9 11">
        <name>Zn(2+)</name>
        <dbReference type="ChEBI" id="CHEBI:29105"/>
    </cofactor>
    <text evidence="9 11">Binds 2 Zn(2+) ions per subunit.</text>
</comment>
<dbReference type="AlphaFoldDB" id="A0A1T5MK48"/>
<keyword evidence="9" id="KW-0963">Cytoplasm</keyword>
<dbReference type="CDD" id="cd03892">
    <property type="entry name" value="M20_peptT"/>
    <property type="match status" value="1"/>
</dbReference>
<evidence type="ECO:0000256" key="5">
    <source>
        <dbReference type="ARBA" id="ARBA00022723"/>
    </source>
</evidence>
<dbReference type="Pfam" id="PF01546">
    <property type="entry name" value="Peptidase_M20"/>
    <property type="match status" value="1"/>
</dbReference>
<evidence type="ECO:0000256" key="6">
    <source>
        <dbReference type="ARBA" id="ARBA00022801"/>
    </source>
</evidence>
<feature type="binding site" evidence="9 11">
    <location>
        <position position="176"/>
    </location>
    <ligand>
        <name>Zn(2+)</name>
        <dbReference type="ChEBI" id="CHEBI:29105"/>
        <label>2</label>
    </ligand>
</feature>
<evidence type="ECO:0000256" key="11">
    <source>
        <dbReference type="PIRSR" id="PIRSR037215-2"/>
    </source>
</evidence>
<dbReference type="RefSeq" id="WP_079495376.1">
    <property type="nucleotide sequence ID" value="NZ_FUZT01000017.1"/>
</dbReference>
<feature type="binding site" evidence="9 11">
    <location>
        <position position="141"/>
    </location>
    <ligand>
        <name>Zn(2+)</name>
        <dbReference type="ChEBI" id="CHEBI:29105"/>
        <label>2</label>
    </ligand>
</feature>
<dbReference type="PANTHER" id="PTHR42994">
    <property type="entry name" value="PEPTIDASE T"/>
    <property type="match status" value="1"/>
</dbReference>
<dbReference type="Proteomes" id="UP000190285">
    <property type="component" value="Unassembled WGS sequence"/>
</dbReference>
<dbReference type="STRING" id="36842.SAMN02194393_04836"/>
<dbReference type="Gene3D" id="3.30.70.360">
    <property type="match status" value="1"/>
</dbReference>
<dbReference type="PANTHER" id="PTHR42994:SF1">
    <property type="entry name" value="PEPTIDASE T"/>
    <property type="match status" value="1"/>
</dbReference>
<keyword evidence="7 9" id="KW-0862">Zinc</keyword>
<keyword evidence="6 9" id="KW-0378">Hydrolase</keyword>
<dbReference type="HAMAP" id="MF_00550">
    <property type="entry name" value="Aminopeptidase_M20"/>
    <property type="match status" value="1"/>
</dbReference>
<dbReference type="EMBL" id="FUZT01000017">
    <property type="protein sequence ID" value="SKC88239.1"/>
    <property type="molecule type" value="Genomic_DNA"/>
</dbReference>
<dbReference type="GO" id="GO:0008237">
    <property type="term" value="F:metallopeptidase activity"/>
    <property type="evidence" value="ECO:0007669"/>
    <property type="project" value="UniProtKB-KW"/>
</dbReference>
<evidence type="ECO:0000256" key="9">
    <source>
        <dbReference type="HAMAP-Rule" id="MF_00550"/>
    </source>
</evidence>
<dbReference type="GO" id="GO:0043171">
    <property type="term" value="P:peptide catabolic process"/>
    <property type="evidence" value="ECO:0007669"/>
    <property type="project" value="UniProtKB-UniRule"/>
</dbReference>
<feature type="active site" evidence="9 10">
    <location>
        <position position="80"/>
    </location>
</feature>
<dbReference type="PIRSF" id="PIRSF037215">
    <property type="entry name" value="Peptidase_M20B"/>
    <property type="match status" value="1"/>
</dbReference>
<dbReference type="Pfam" id="PF07687">
    <property type="entry name" value="M20_dimer"/>
    <property type="match status" value="1"/>
</dbReference>
<feature type="binding site" evidence="9 11">
    <location>
        <position position="199"/>
    </location>
    <ligand>
        <name>Zn(2+)</name>
        <dbReference type="ChEBI" id="CHEBI:29105"/>
        <label>1</label>
    </ligand>
</feature>
<evidence type="ECO:0000259" key="12">
    <source>
        <dbReference type="Pfam" id="PF07687"/>
    </source>
</evidence>
<evidence type="ECO:0000313" key="14">
    <source>
        <dbReference type="Proteomes" id="UP000190285"/>
    </source>
</evidence>
<evidence type="ECO:0000256" key="7">
    <source>
        <dbReference type="ARBA" id="ARBA00022833"/>
    </source>
</evidence>
<keyword evidence="3 9" id="KW-0031">Aminopeptidase</keyword>
<evidence type="ECO:0000256" key="10">
    <source>
        <dbReference type="PIRSR" id="PIRSR037215-1"/>
    </source>
</evidence>
<name>A0A1T5MK48_9FIRM</name>
<dbReference type="PROSITE" id="PS00758">
    <property type="entry name" value="ARGE_DAPE_CPG2_1"/>
    <property type="match status" value="1"/>
</dbReference>
<organism evidence="13 14">
    <name type="scientific">Maledivibacter halophilus</name>
    <dbReference type="NCBI Taxonomy" id="36842"/>
    <lineage>
        <taxon>Bacteria</taxon>
        <taxon>Bacillati</taxon>
        <taxon>Bacillota</taxon>
        <taxon>Clostridia</taxon>
        <taxon>Peptostreptococcales</taxon>
        <taxon>Caminicellaceae</taxon>
        <taxon>Maledivibacter</taxon>
    </lineage>
</organism>
<dbReference type="InterPro" id="IPR010161">
    <property type="entry name" value="Peptidase_M20B"/>
</dbReference>
<protein>
    <recommendedName>
        <fullName evidence="9">Peptidase T</fullName>
        <ecNumber evidence="9">3.4.11.4</ecNumber>
    </recommendedName>
    <alternativeName>
        <fullName evidence="9">Aminotripeptidase</fullName>
        <shortName evidence="9">Tripeptidase</shortName>
    </alternativeName>
    <alternativeName>
        <fullName evidence="9">Tripeptide aminopeptidase</fullName>
    </alternativeName>
</protein>
<keyword evidence="8 9" id="KW-0482">Metalloprotease</keyword>
<comment type="catalytic activity">
    <reaction evidence="1 9">
        <text>Release of the N-terminal residue from a tripeptide.</text>
        <dbReference type="EC" id="3.4.11.4"/>
    </reaction>
</comment>
<reference evidence="13 14" key="1">
    <citation type="submission" date="2017-02" db="EMBL/GenBank/DDBJ databases">
        <authorList>
            <person name="Peterson S.W."/>
        </authorList>
    </citation>
    <scope>NUCLEOTIDE SEQUENCE [LARGE SCALE GENOMIC DNA]</scope>
    <source>
        <strain evidence="13 14">M1</strain>
    </source>
</reference>
<feature type="binding site" evidence="9 11">
    <location>
        <position position="381"/>
    </location>
    <ligand>
        <name>Zn(2+)</name>
        <dbReference type="ChEBI" id="CHEBI:29105"/>
        <label>2</label>
    </ligand>
</feature>
<dbReference type="OrthoDB" id="9804934at2"/>
<sequence>MKNVVERFIRYAKIDTQSDPDSKTIPSTKKQFNLANLLVEELKDMGLKDVSVDEKCVVMATLPSNIKKDVPTIGFLAHIDTTPDMTGKNVKPQIVEDYDGGDIVLNKEKNIIMSPKVFPELKNYVGKTLITTDGTTLLGVDDKAGVAEIVTAMEYLLKHPEIKHGTVKVAFTPDEEIGLRGMDDFDAEKFGADFAYTLDGYAAGVFSYETFNAAEAKITVNGISVHPGSAKNKMINSIELVSELNSMLPVDQRPQNTEGYEGYFHLYLINGNVEQTVAQYIIRDHNKEKLEDRKELLKDAVAFMNRKYGENTIQLDLKDQYYNLKYKVEPAMHLVDNALEAIKDAGLTPEIVPMRGGTDGVTLSYKGVPCPNLFTGGHNFHGKFEYVPTFAMEKAAEVVVRIIEKYGK</sequence>
<evidence type="ECO:0000313" key="13">
    <source>
        <dbReference type="EMBL" id="SKC88239.1"/>
    </source>
</evidence>
<dbReference type="InterPro" id="IPR036264">
    <property type="entry name" value="Bact_exopeptidase_dim_dom"/>
</dbReference>
<dbReference type="InterPro" id="IPR002933">
    <property type="entry name" value="Peptidase_M20"/>
</dbReference>
<dbReference type="InterPro" id="IPR011650">
    <property type="entry name" value="Peptidase_M20_dimer"/>
</dbReference>
<comment type="similarity">
    <text evidence="2 9">Belongs to the peptidase M20B family.</text>
</comment>
<dbReference type="EC" id="3.4.11.4" evidence="9"/>
<dbReference type="InterPro" id="IPR001261">
    <property type="entry name" value="ArgE/DapE_CS"/>
</dbReference>
<dbReference type="NCBIfam" id="TIGR01882">
    <property type="entry name" value="peptidase-T"/>
    <property type="match status" value="1"/>
</dbReference>
<evidence type="ECO:0000256" key="1">
    <source>
        <dbReference type="ARBA" id="ARBA00000870"/>
    </source>
</evidence>
<dbReference type="PROSITE" id="PS00759">
    <property type="entry name" value="ARGE_DAPE_CPG2_2"/>
    <property type="match status" value="1"/>
</dbReference>
<evidence type="ECO:0000256" key="3">
    <source>
        <dbReference type="ARBA" id="ARBA00022438"/>
    </source>
</evidence>